<evidence type="ECO:0000313" key="1">
    <source>
        <dbReference type="EMBL" id="GFR31420.1"/>
    </source>
</evidence>
<evidence type="ECO:0000313" key="2">
    <source>
        <dbReference type="Proteomes" id="UP000887116"/>
    </source>
</evidence>
<dbReference type="Proteomes" id="UP000887116">
    <property type="component" value="Unassembled WGS sequence"/>
</dbReference>
<name>A0A8X6M329_TRICU</name>
<comment type="caution">
    <text evidence="1">The sequence shown here is derived from an EMBL/GenBank/DDBJ whole genome shotgun (WGS) entry which is preliminary data.</text>
</comment>
<accession>A0A8X6M329</accession>
<keyword evidence="2" id="KW-1185">Reference proteome</keyword>
<proteinExistence type="predicted"/>
<reference evidence="1" key="1">
    <citation type="submission" date="2020-07" db="EMBL/GenBank/DDBJ databases">
        <title>Multicomponent nature underlies the extraordinary mechanical properties of spider dragline silk.</title>
        <authorList>
            <person name="Kono N."/>
            <person name="Nakamura H."/>
            <person name="Mori M."/>
            <person name="Yoshida Y."/>
            <person name="Ohtoshi R."/>
            <person name="Malay A.D."/>
            <person name="Moran D.A.P."/>
            <person name="Tomita M."/>
            <person name="Numata K."/>
            <person name="Arakawa K."/>
        </authorList>
    </citation>
    <scope>NUCLEOTIDE SEQUENCE</scope>
</reference>
<sequence>MRLIIGLELEDIMPNHLLQKMVSLGGSNISYKVFWSLTETRLDINHSKAQIEYHTNGFSGEFFDQPTTKTDSEFLVTKQQNFMEQLKPTDLLRIGSLSKKAENLALIHL</sequence>
<protein>
    <submittedName>
        <fullName evidence="1">Uncharacterized protein</fullName>
    </submittedName>
</protein>
<dbReference type="AlphaFoldDB" id="A0A8X6M329"/>
<gene>
    <name evidence="1" type="ORF">TNCT_737681</name>
</gene>
<dbReference type="EMBL" id="BMAO01039434">
    <property type="protein sequence ID" value="GFR31420.1"/>
    <property type="molecule type" value="Genomic_DNA"/>
</dbReference>
<organism evidence="1 2">
    <name type="scientific">Trichonephila clavata</name>
    <name type="common">Joro spider</name>
    <name type="synonym">Nephila clavata</name>
    <dbReference type="NCBI Taxonomy" id="2740835"/>
    <lineage>
        <taxon>Eukaryota</taxon>
        <taxon>Metazoa</taxon>
        <taxon>Ecdysozoa</taxon>
        <taxon>Arthropoda</taxon>
        <taxon>Chelicerata</taxon>
        <taxon>Arachnida</taxon>
        <taxon>Araneae</taxon>
        <taxon>Araneomorphae</taxon>
        <taxon>Entelegynae</taxon>
        <taxon>Araneoidea</taxon>
        <taxon>Nephilidae</taxon>
        <taxon>Trichonephila</taxon>
    </lineage>
</organism>